<keyword evidence="1" id="KW-0812">Transmembrane</keyword>
<feature type="transmembrane region" description="Helical" evidence="1">
    <location>
        <begin position="337"/>
        <end position="363"/>
    </location>
</feature>
<organism evidence="2 3">
    <name type="scientific">Methylorubrum suomiense</name>
    <dbReference type="NCBI Taxonomy" id="144191"/>
    <lineage>
        <taxon>Bacteria</taxon>
        <taxon>Pseudomonadati</taxon>
        <taxon>Pseudomonadota</taxon>
        <taxon>Alphaproteobacteria</taxon>
        <taxon>Hyphomicrobiales</taxon>
        <taxon>Methylobacteriaceae</taxon>
        <taxon>Methylorubrum</taxon>
    </lineage>
</organism>
<feature type="transmembrane region" description="Helical" evidence="1">
    <location>
        <begin position="33"/>
        <end position="56"/>
    </location>
</feature>
<keyword evidence="1" id="KW-1133">Transmembrane helix</keyword>
<accession>A0ABQ4V050</accession>
<feature type="transmembrane region" description="Helical" evidence="1">
    <location>
        <begin position="63"/>
        <end position="81"/>
    </location>
</feature>
<feature type="transmembrane region" description="Helical" evidence="1">
    <location>
        <begin position="87"/>
        <end position="111"/>
    </location>
</feature>
<feature type="transmembrane region" description="Helical" evidence="1">
    <location>
        <begin position="282"/>
        <end position="302"/>
    </location>
</feature>
<evidence type="ECO:0000256" key="1">
    <source>
        <dbReference type="SAM" id="Phobius"/>
    </source>
</evidence>
<proteinExistence type="predicted"/>
<keyword evidence="3" id="KW-1185">Reference proteome</keyword>
<feature type="transmembrane region" description="Helical" evidence="1">
    <location>
        <begin position="149"/>
        <end position="172"/>
    </location>
</feature>
<dbReference type="InterPro" id="IPR025291">
    <property type="entry name" value="DUF4153"/>
</dbReference>
<dbReference type="EMBL" id="BPRE01000017">
    <property type="protein sequence ID" value="GJE77781.1"/>
    <property type="molecule type" value="Genomic_DNA"/>
</dbReference>
<feature type="transmembrane region" description="Helical" evidence="1">
    <location>
        <begin position="192"/>
        <end position="213"/>
    </location>
</feature>
<keyword evidence="1" id="KW-0472">Membrane</keyword>
<evidence type="ECO:0008006" key="4">
    <source>
        <dbReference type="Google" id="ProtNLM"/>
    </source>
</evidence>
<comment type="caution">
    <text evidence="2">The sequence shown here is derived from an EMBL/GenBank/DDBJ whole genome shotgun (WGS) entry which is preliminary data.</text>
</comment>
<evidence type="ECO:0000313" key="3">
    <source>
        <dbReference type="Proteomes" id="UP001055093"/>
    </source>
</evidence>
<dbReference type="RefSeq" id="WP_238308558.1">
    <property type="nucleotide sequence ID" value="NZ_BPRE01000017.1"/>
</dbReference>
<evidence type="ECO:0000313" key="2">
    <source>
        <dbReference type="EMBL" id="GJE77781.1"/>
    </source>
</evidence>
<feature type="transmembrane region" description="Helical" evidence="1">
    <location>
        <begin position="243"/>
        <end position="262"/>
    </location>
</feature>
<dbReference type="Proteomes" id="UP001055093">
    <property type="component" value="Unassembled WGS sequence"/>
</dbReference>
<reference evidence="2" key="2">
    <citation type="submission" date="2021-08" db="EMBL/GenBank/DDBJ databases">
        <authorList>
            <person name="Tani A."/>
            <person name="Ola A."/>
            <person name="Ogura Y."/>
            <person name="Katsura K."/>
            <person name="Hayashi T."/>
        </authorList>
    </citation>
    <scope>NUCLEOTIDE SEQUENCE</scope>
    <source>
        <strain evidence="2">DSM 14458</strain>
    </source>
</reference>
<protein>
    <recommendedName>
        <fullName evidence="4">DUF4173 domain-containing protein</fullName>
    </recommendedName>
</protein>
<name>A0ABQ4V050_9HYPH</name>
<dbReference type="Pfam" id="PF13687">
    <property type="entry name" value="DUF4153"/>
    <property type="match status" value="1"/>
</dbReference>
<gene>
    <name evidence="2" type="ORF">BGCPKDLD_4388</name>
</gene>
<feature type="transmembrane region" description="Helical" evidence="1">
    <location>
        <begin position="314"/>
        <end position="331"/>
    </location>
</feature>
<reference evidence="2" key="1">
    <citation type="journal article" date="2021" name="Front. Microbiol.">
        <title>Comprehensive Comparative Genomics and Phenotyping of Methylobacterium Species.</title>
        <authorList>
            <person name="Alessa O."/>
            <person name="Ogura Y."/>
            <person name="Fujitani Y."/>
            <person name="Takami H."/>
            <person name="Hayashi T."/>
            <person name="Sahin N."/>
            <person name="Tani A."/>
        </authorList>
    </citation>
    <scope>NUCLEOTIDE SEQUENCE</scope>
    <source>
        <strain evidence="2">DSM 14458</strain>
    </source>
</reference>
<sequence length="500" mass="54119">MLALRTVSPSRLTHRPPRWLFLPALVALGDQLFYGYSLGISVAVFLAALAATVPLANQVQRDARSLGMALALLVLGLLPLVEDTGWLAILFGIGGLLAFAVIVTGGLAPGWGATLNAMRCMLIAGPFQIVFDAAVGLTNSVGAVRRWRVGAVVGWILPVVLTGLFAALFVSANPLIDAWLKRIPSLSLYPNVALGRVFAWTLLAALAWPFVALRLRHRARKAPAVLQTAPQVARDPTIVRRCLVLFNLLFAVQSGLDILYLWGGLSLPEGLTYAAYAHRGAYPLVATALLAAAFVLIAMSPGGAGEHSPKIRRLVYLWIAQNVLLVVSAALRLDLYVAVYSMTLVRAAAFVWMGLVAVGLLLIVARIALRRSNRWLVAANGLVLLVVLYGCAFANFSALVSNFNIAQSRELGGTGEAFDLPYAMSLGPNAVRAVDRYLPHAFGQDLTIAAQWRAAQVEHARRGGNWRGWSFRAQRLRHYLERQPFAPVDVSPMFNAPDIR</sequence>
<feature type="transmembrane region" description="Helical" evidence="1">
    <location>
        <begin position="375"/>
        <end position="400"/>
    </location>
</feature>